<proteinExistence type="predicted"/>
<organism evidence="3 4">
    <name type="scientific">Plasmodium inui San Antonio 1</name>
    <dbReference type="NCBI Taxonomy" id="1237626"/>
    <lineage>
        <taxon>Eukaryota</taxon>
        <taxon>Sar</taxon>
        <taxon>Alveolata</taxon>
        <taxon>Apicomplexa</taxon>
        <taxon>Aconoidasida</taxon>
        <taxon>Haemosporida</taxon>
        <taxon>Plasmodiidae</taxon>
        <taxon>Plasmodium</taxon>
        <taxon>Plasmodium (Plasmodium)</taxon>
    </lineage>
</organism>
<feature type="region of interest" description="Disordered" evidence="1">
    <location>
        <begin position="397"/>
        <end position="515"/>
    </location>
</feature>
<dbReference type="EMBL" id="KI965482">
    <property type="protein sequence ID" value="EUD65130.1"/>
    <property type="molecule type" value="Genomic_DNA"/>
</dbReference>
<keyword evidence="2" id="KW-0472">Membrane</keyword>
<dbReference type="RefSeq" id="XP_008818221.1">
    <property type="nucleotide sequence ID" value="XM_008819999.1"/>
</dbReference>
<feature type="compositionally biased region" description="Polar residues" evidence="1">
    <location>
        <begin position="397"/>
        <end position="422"/>
    </location>
</feature>
<dbReference type="VEuPathDB" id="PlasmoDB:C922_04416"/>
<keyword evidence="2" id="KW-1133">Transmembrane helix</keyword>
<feature type="compositionally biased region" description="Polar residues" evidence="1">
    <location>
        <begin position="455"/>
        <end position="478"/>
    </location>
</feature>
<evidence type="ECO:0000256" key="1">
    <source>
        <dbReference type="SAM" id="MobiDB-lite"/>
    </source>
</evidence>
<dbReference type="Proteomes" id="UP000030640">
    <property type="component" value="Unassembled WGS sequence"/>
</dbReference>
<name>W7A0M1_9APIC</name>
<dbReference type="GeneID" id="20039690"/>
<feature type="compositionally biased region" description="Pro residues" evidence="1">
    <location>
        <begin position="423"/>
        <end position="435"/>
    </location>
</feature>
<evidence type="ECO:0000313" key="3">
    <source>
        <dbReference type="EMBL" id="EUD65130.1"/>
    </source>
</evidence>
<reference evidence="3 4" key="1">
    <citation type="submission" date="2013-02" db="EMBL/GenBank/DDBJ databases">
        <title>The Genome Sequence of Plasmodium inui San Antonio 1.</title>
        <authorList>
            <consortium name="The Broad Institute Genome Sequencing Platform"/>
            <consortium name="The Broad Institute Genome Sequencing Center for Infectious Disease"/>
            <person name="Neafsey D."/>
            <person name="Cheeseman I."/>
            <person name="Volkman S."/>
            <person name="Adams J."/>
            <person name="Walker B."/>
            <person name="Young S.K."/>
            <person name="Zeng Q."/>
            <person name="Gargeya S."/>
            <person name="Fitzgerald M."/>
            <person name="Haas B."/>
            <person name="Abouelleil A."/>
            <person name="Alvarado L."/>
            <person name="Arachchi H.M."/>
            <person name="Berlin A.M."/>
            <person name="Chapman S.B."/>
            <person name="Dewar J."/>
            <person name="Goldberg J."/>
            <person name="Griggs A."/>
            <person name="Gujja S."/>
            <person name="Hansen M."/>
            <person name="Howarth C."/>
            <person name="Imamovic A."/>
            <person name="Larimer J."/>
            <person name="McCowan C."/>
            <person name="Murphy C."/>
            <person name="Neiman D."/>
            <person name="Pearson M."/>
            <person name="Priest M."/>
            <person name="Roberts A."/>
            <person name="Saif S."/>
            <person name="Shea T."/>
            <person name="Sisk P."/>
            <person name="Sykes S."/>
            <person name="Wortman J."/>
            <person name="Nusbaum C."/>
            <person name="Birren B."/>
        </authorList>
    </citation>
    <scope>NUCLEOTIDE SEQUENCE [LARGE SCALE GENOMIC DNA]</scope>
    <source>
        <strain evidence="3 4">San Antonio 1</strain>
    </source>
</reference>
<evidence type="ECO:0000313" key="4">
    <source>
        <dbReference type="Proteomes" id="UP000030640"/>
    </source>
</evidence>
<dbReference type="AlphaFoldDB" id="W7A0M1"/>
<evidence type="ECO:0000256" key="2">
    <source>
        <dbReference type="SAM" id="Phobius"/>
    </source>
</evidence>
<protein>
    <submittedName>
        <fullName evidence="3">Uncharacterized protein</fullName>
    </submittedName>
</protein>
<keyword evidence="2" id="KW-0812">Transmembrane</keyword>
<accession>W7A0M1</accession>
<keyword evidence="4" id="KW-1185">Reference proteome</keyword>
<gene>
    <name evidence="3" type="ORF">C922_04416</name>
</gene>
<feature type="transmembrane region" description="Helical" evidence="2">
    <location>
        <begin position="524"/>
        <end position="546"/>
    </location>
</feature>
<sequence>MIRRDKRGNQPIHYNIRTKGQVQKPLKGIEMIISKEHQEGGWINNTQLDPKNKSEEEDPLDLWNQKKKEGFLGMNSPKNANWQLDDWSSAGDNWGYPPQEEATCGGNSRSRYCYPRLIKATGTKWNGLSQWLKEEILGEVSSKWSRDFQSNVKTCLKDNDKSPLDWGQVLDKVINQIQDDMVADVSENSRKLLRTPMEWYEVLNSSSSLNTPWNQSDVGRGLLIAVVCILTGLTSTRQHEKEKYPGRDELCDQVDRALMVNEGQWKRWLGGQAQDARAGRPDCGRPQGSRRCISGSMSLVLTIYRSLASLCPNCGPYSIARWVDEIQPKGISQGEQYCEVKKRVITCDKAQNRPWNPGDLRVVPEKDRRNISLDPRWAQSVDNTGINNPLRTANLKSSDQIRSSVHADQTPSKQQVGPLTTGPSPPVNSPDPQPQLPRNDVTSVINEKALDPPSMGQTTSSMSASVNGKQENSLSQKQPGAGSGGTGGQTSTLRSNLAKPDRKRDGSDILPETNKEQNSLTTPLVGLVGGVLAVILLGVASAYGIFRICRRKVGSKSKGDRINISVLPVPT</sequence>